<feature type="coiled-coil region" evidence="3">
    <location>
        <begin position="39"/>
        <end position="66"/>
    </location>
</feature>
<keyword evidence="3" id="KW-0175">Coiled coil</keyword>
<evidence type="ECO:0000256" key="2">
    <source>
        <dbReference type="PROSITE-ProRule" id="PRU01282"/>
    </source>
</evidence>
<keyword evidence="5" id="KW-1185">Reference proteome</keyword>
<comment type="caution">
    <text evidence="4">The sequence shown here is derived from an EMBL/GenBank/DDBJ whole genome shotgun (WGS) entry which is preliminary data.</text>
</comment>
<gene>
    <name evidence="4" type="ORF">GCM10010992_00220</name>
</gene>
<reference evidence="5" key="1">
    <citation type="journal article" date="2019" name="Int. J. Syst. Evol. Microbiol.">
        <title>The Global Catalogue of Microorganisms (GCM) 10K type strain sequencing project: providing services to taxonomists for standard genome sequencing and annotation.</title>
        <authorList>
            <consortium name="The Broad Institute Genomics Platform"/>
            <consortium name="The Broad Institute Genome Sequencing Center for Infectious Disease"/>
            <person name="Wu L."/>
            <person name="Ma J."/>
        </authorList>
    </citation>
    <scope>NUCLEOTIDE SEQUENCE [LARGE SCALE GENOMIC DNA]</scope>
    <source>
        <strain evidence="5">CGMCC 1.7656</strain>
    </source>
</reference>
<dbReference type="Proteomes" id="UP000620064">
    <property type="component" value="Unassembled WGS sequence"/>
</dbReference>
<dbReference type="SUPFAM" id="SSF52833">
    <property type="entry name" value="Thioredoxin-like"/>
    <property type="match status" value="1"/>
</dbReference>
<evidence type="ECO:0000256" key="3">
    <source>
        <dbReference type="SAM" id="Coils"/>
    </source>
</evidence>
<accession>A0ABQ2NFE2</accession>
<dbReference type="Gene3D" id="3.40.30.10">
    <property type="entry name" value="Glutaredoxin"/>
    <property type="match status" value="1"/>
</dbReference>
<sequence length="114" mass="13142">MITILHNNRCGKSRAALQLLESKGIDFETRLYLENPLSEVEIEDLLEKLELSADDLIRKNEELWKEKFSSVSYSQQGLISILANYPKLLQRPIVIIGNKAIIARDLERLEQFLS</sequence>
<dbReference type="InterPro" id="IPR036249">
    <property type="entry name" value="Thioredoxin-like_sf"/>
</dbReference>
<dbReference type="PANTHER" id="PTHR30041">
    <property type="entry name" value="ARSENATE REDUCTASE"/>
    <property type="match status" value="1"/>
</dbReference>
<protein>
    <submittedName>
        <fullName evidence="4">Arsenate reductase</fullName>
    </submittedName>
</protein>
<name>A0ABQ2NFE2_9FLAO</name>
<dbReference type="RefSeq" id="WP_188616045.1">
    <property type="nucleotide sequence ID" value="NZ_BMLV01000001.1"/>
</dbReference>
<dbReference type="EMBL" id="BMLV01000001">
    <property type="protein sequence ID" value="GGP01010.1"/>
    <property type="molecule type" value="Genomic_DNA"/>
</dbReference>
<comment type="similarity">
    <text evidence="1 2">Belongs to the ArsC family.</text>
</comment>
<dbReference type="Pfam" id="PF03960">
    <property type="entry name" value="ArsC"/>
    <property type="match status" value="1"/>
</dbReference>
<dbReference type="InterPro" id="IPR006660">
    <property type="entry name" value="Arsenate_reductase-like"/>
</dbReference>
<dbReference type="PROSITE" id="PS51353">
    <property type="entry name" value="ARSC"/>
    <property type="match status" value="1"/>
</dbReference>
<organism evidence="4 5">
    <name type="scientific">Cloacibacterium rupense</name>
    <dbReference type="NCBI Taxonomy" id="517423"/>
    <lineage>
        <taxon>Bacteria</taxon>
        <taxon>Pseudomonadati</taxon>
        <taxon>Bacteroidota</taxon>
        <taxon>Flavobacteriia</taxon>
        <taxon>Flavobacteriales</taxon>
        <taxon>Weeksellaceae</taxon>
    </lineage>
</organism>
<evidence type="ECO:0000313" key="5">
    <source>
        <dbReference type="Proteomes" id="UP000620064"/>
    </source>
</evidence>
<dbReference type="PANTHER" id="PTHR30041:SF4">
    <property type="entry name" value="ARSENATE REDUCTASE"/>
    <property type="match status" value="1"/>
</dbReference>
<evidence type="ECO:0000313" key="4">
    <source>
        <dbReference type="EMBL" id="GGP01010.1"/>
    </source>
</evidence>
<evidence type="ECO:0000256" key="1">
    <source>
        <dbReference type="ARBA" id="ARBA00007198"/>
    </source>
</evidence>
<proteinExistence type="inferred from homology"/>